<dbReference type="AlphaFoldDB" id="A0A5C4V1H7"/>
<keyword evidence="2" id="KW-1185">Reference proteome</keyword>
<dbReference type="NCBIfam" id="NF038076">
    <property type="entry name" value="fam_STM4015"/>
    <property type="match status" value="1"/>
</dbReference>
<accession>A0A5C4V1H7</accession>
<reference evidence="1 2" key="1">
    <citation type="submission" date="2019-06" db="EMBL/GenBank/DDBJ databases">
        <title>Draft genome of Streptomyces sedi sp. JCM16909.</title>
        <authorList>
            <person name="Klykleung N."/>
            <person name="Tanasupawat S."/>
            <person name="Kudo T."/>
            <person name="Yuki M."/>
            <person name="Ohkuma M."/>
        </authorList>
    </citation>
    <scope>NUCLEOTIDE SEQUENCE [LARGE SCALE GENOMIC DNA]</scope>
    <source>
        <strain evidence="1 2">JCM 16909</strain>
    </source>
</reference>
<evidence type="ECO:0000313" key="2">
    <source>
        <dbReference type="Proteomes" id="UP000311713"/>
    </source>
</evidence>
<dbReference type="EMBL" id="VDGT01000010">
    <property type="protein sequence ID" value="TNM29558.1"/>
    <property type="molecule type" value="Genomic_DNA"/>
</dbReference>
<dbReference type="SUPFAM" id="SSF52047">
    <property type="entry name" value="RNI-like"/>
    <property type="match status" value="1"/>
</dbReference>
<comment type="caution">
    <text evidence="1">The sequence shown here is derived from an EMBL/GenBank/DDBJ whole genome shotgun (WGS) entry which is preliminary data.</text>
</comment>
<dbReference type="Gene3D" id="3.80.10.10">
    <property type="entry name" value="Ribonuclease Inhibitor"/>
    <property type="match status" value="1"/>
</dbReference>
<dbReference type="Proteomes" id="UP000311713">
    <property type="component" value="Unassembled WGS sequence"/>
</dbReference>
<dbReference type="InterPro" id="IPR047722">
    <property type="entry name" value="STM4015-like"/>
</dbReference>
<dbReference type="OrthoDB" id="9781345at2"/>
<name>A0A5C4V1H7_9ACTN</name>
<organism evidence="1 2">
    <name type="scientific">Streptomyces sedi</name>
    <dbReference type="NCBI Taxonomy" id="555059"/>
    <lineage>
        <taxon>Bacteria</taxon>
        <taxon>Bacillati</taxon>
        <taxon>Actinomycetota</taxon>
        <taxon>Actinomycetes</taxon>
        <taxon>Kitasatosporales</taxon>
        <taxon>Streptomycetaceae</taxon>
        <taxon>Streptomyces</taxon>
    </lineage>
</organism>
<gene>
    <name evidence="1" type="ORF">FH715_14860</name>
</gene>
<evidence type="ECO:0000313" key="1">
    <source>
        <dbReference type="EMBL" id="TNM29558.1"/>
    </source>
</evidence>
<sequence length="317" mass="34356">MNVGEHAEEFHGLPVFEFPGLGEGPVERASLPAADAVAWRIGVDVWEPEEQWEEAFARFLDTVDAARVRALVIGTWWEPYEMGPDEVLAALVGARDRLPSLRALFLGDIVRDESEVSWIKQGRATDLLEAFPAVEELRVRGGIGLEFAPLRQERLRELVVETAGLPAEAVRGVAACEFPGLAHLELWLGPSEWGGDASVEDLAPILSGERLPALTYLGLCNSEIQDEVCAAVASAPVVTGLEVLDLSMGVLTDEGAAALLDGRSLTHLRRLDLSHNYLSEAMRARLREALEPAGVEVNVEPGSAEQPGNRRFVAVGE</sequence>
<dbReference type="InterPro" id="IPR032675">
    <property type="entry name" value="LRR_dom_sf"/>
</dbReference>
<dbReference type="RefSeq" id="WP_139645653.1">
    <property type="nucleotide sequence ID" value="NZ_BAAAZS010000129.1"/>
</dbReference>
<protein>
    <submittedName>
        <fullName evidence="1">Leucine-rich repeat domain-containing protein</fullName>
    </submittedName>
</protein>
<proteinExistence type="predicted"/>